<keyword evidence="4" id="KW-1003">Cell membrane</keyword>
<dbReference type="Gene3D" id="3.30.450.20">
    <property type="entry name" value="PAS domain"/>
    <property type="match status" value="4"/>
</dbReference>
<dbReference type="Pfam" id="PF08448">
    <property type="entry name" value="PAS_4"/>
    <property type="match status" value="1"/>
</dbReference>
<evidence type="ECO:0000256" key="13">
    <source>
        <dbReference type="ARBA" id="ARBA00023136"/>
    </source>
</evidence>
<dbReference type="GO" id="GO:0000166">
    <property type="term" value="F:nucleotide binding"/>
    <property type="evidence" value="ECO:0007669"/>
    <property type="project" value="UniProtKB-KW"/>
</dbReference>
<organism evidence="17 18">
    <name type="scientific">Robiginitalea myxolifaciens</name>
    <dbReference type="NCBI Taxonomy" id="400055"/>
    <lineage>
        <taxon>Bacteria</taxon>
        <taxon>Pseudomonadati</taxon>
        <taxon>Bacteroidota</taxon>
        <taxon>Flavobacteriia</taxon>
        <taxon>Flavobacteriales</taxon>
        <taxon>Flavobacteriaceae</taxon>
        <taxon>Robiginitalea</taxon>
    </lineage>
</organism>
<dbReference type="NCBIfam" id="TIGR00229">
    <property type="entry name" value="sensory_box"/>
    <property type="match status" value="3"/>
</dbReference>
<dbReference type="PROSITE" id="PS50112">
    <property type="entry name" value="PAS"/>
    <property type="match status" value="2"/>
</dbReference>
<keyword evidence="11" id="KW-0418">Kinase</keyword>
<feature type="domain" description="Histidine kinase" evidence="14">
    <location>
        <begin position="516"/>
        <end position="729"/>
    </location>
</feature>
<dbReference type="AlphaFoldDB" id="A0A1I6FVZ4"/>
<evidence type="ECO:0000256" key="7">
    <source>
        <dbReference type="ARBA" id="ARBA00022679"/>
    </source>
</evidence>
<dbReference type="PROSITE" id="PS50109">
    <property type="entry name" value="HIS_KIN"/>
    <property type="match status" value="1"/>
</dbReference>
<accession>A0A1I6FVZ4</accession>
<dbReference type="SMART" id="SM00387">
    <property type="entry name" value="HATPase_c"/>
    <property type="match status" value="1"/>
</dbReference>
<dbReference type="InterPro" id="IPR013656">
    <property type="entry name" value="PAS_4"/>
</dbReference>
<dbReference type="InterPro" id="IPR052162">
    <property type="entry name" value="Sensor_kinase/Photoreceptor"/>
</dbReference>
<dbReference type="InterPro" id="IPR035965">
    <property type="entry name" value="PAS-like_dom_sf"/>
</dbReference>
<keyword evidence="8" id="KW-0812">Transmembrane</keyword>
<sequence length="729" mass="82963">MVLTQTILKRTPLPIAILDNNLKFLATSDKWLEQFQGQKDLLGKSFPECFHDLPEEIFIDIQYCLEGVEQRSDATRYINKNGDALWYEWDVNSWLNEDDSVEGIIVILKDRTLSQRNRLLLEKSQQVARIGHWEVNLLEGTLYWSKITREIHEVPEDFQPNLETGINFYKEGHSRDTISELVNNAIATGSSWDTELQIVTKNGREVWVRAIGEAEMVDGQCVRLIGTFQDIDKRKKAEINSKIASERLAQATNSAEIGIWEYDLVQNDLVWDDNMYKIYGVSESDFNGVYEAWESTVHAEDKARSAEEVQQAISGEKEFNTHFRVVWPDGQIRWIRGMATILRDEEGIPLKMIGANWDFTELRNAQMKLAQSEESLQGAFENSRVGMALVSKEGVFMQVNESLCTSLGYTQEELLQLTFQEITHPDDLETDLKLLNEVIDGKRNTYQIEKRYLRKDGQIAYIYLTVTGVKDIDGNLSHFISQIIDISSRIAAEQKLKNLFDLTSKQNESLLNFAHIVSHNLRSHAANLTMITEFLVSDKITEDERDNAKEMLQTATSGLNETIQHLNEVVQVQVVSEEDLKTLELEVILKKVLNDIDALIPHEDSSMSIDLDTQLEVKGVNAYVESVLLNLITNAIKYRHPDRPLKLSIKGSANNGKVMLSFTDNGLGIDLNKYGNKIFGMYKTFHRNKDAKGIGLFITKNQMEAMGGSIRVNSSVEKGSEFILEFKAA</sequence>
<proteinExistence type="predicted"/>
<dbReference type="FunFam" id="2.10.70.100:FF:000001">
    <property type="entry name" value="Sensory transduction histidine kinase"/>
    <property type="match status" value="1"/>
</dbReference>
<dbReference type="Gene3D" id="3.30.565.10">
    <property type="entry name" value="Histidine kinase-like ATPase, C-terminal domain"/>
    <property type="match status" value="1"/>
</dbReference>
<keyword evidence="10" id="KW-0547">Nucleotide-binding</keyword>
<comment type="catalytic activity">
    <reaction evidence="1">
        <text>ATP + protein L-histidine = ADP + protein N-phospho-L-histidine.</text>
        <dbReference type="EC" id="2.7.13.3"/>
    </reaction>
</comment>
<evidence type="ECO:0000256" key="1">
    <source>
        <dbReference type="ARBA" id="ARBA00000085"/>
    </source>
</evidence>
<evidence type="ECO:0000256" key="2">
    <source>
        <dbReference type="ARBA" id="ARBA00004429"/>
    </source>
</evidence>
<dbReference type="PRINTS" id="PR00344">
    <property type="entry name" value="BCTRLSENSOR"/>
</dbReference>
<dbReference type="GO" id="GO:0004673">
    <property type="term" value="F:protein histidine kinase activity"/>
    <property type="evidence" value="ECO:0007669"/>
    <property type="project" value="UniProtKB-EC"/>
</dbReference>
<dbReference type="InterPro" id="IPR003594">
    <property type="entry name" value="HATPase_dom"/>
</dbReference>
<keyword evidence="18" id="KW-1185">Reference proteome</keyword>
<evidence type="ECO:0000313" key="17">
    <source>
        <dbReference type="EMBL" id="SFR34090.1"/>
    </source>
</evidence>
<keyword evidence="7" id="KW-0808">Transferase</keyword>
<dbReference type="OrthoDB" id="5522855at2"/>
<evidence type="ECO:0000313" key="18">
    <source>
        <dbReference type="Proteomes" id="UP000199534"/>
    </source>
</evidence>
<feature type="domain" description="PAC" evidence="16">
    <location>
        <begin position="71"/>
        <end position="123"/>
    </location>
</feature>
<dbReference type="CDD" id="cd00075">
    <property type="entry name" value="HATPase"/>
    <property type="match status" value="1"/>
</dbReference>
<dbReference type="InterPro" id="IPR036890">
    <property type="entry name" value="HATPase_C_sf"/>
</dbReference>
<dbReference type="SUPFAM" id="SSF55874">
    <property type="entry name" value="ATPase domain of HSP90 chaperone/DNA topoisomerase II/histidine kinase"/>
    <property type="match status" value="1"/>
</dbReference>
<gene>
    <name evidence="17" type="ORF">SAMN04490243_0777</name>
</gene>
<dbReference type="InterPro" id="IPR000700">
    <property type="entry name" value="PAS-assoc_C"/>
</dbReference>
<evidence type="ECO:0000256" key="5">
    <source>
        <dbReference type="ARBA" id="ARBA00022519"/>
    </source>
</evidence>
<dbReference type="Pfam" id="PF02518">
    <property type="entry name" value="HATPase_c"/>
    <property type="match status" value="1"/>
</dbReference>
<evidence type="ECO:0000256" key="6">
    <source>
        <dbReference type="ARBA" id="ARBA00022553"/>
    </source>
</evidence>
<comment type="subcellular location">
    <subcellularLocation>
        <location evidence="2">Cell inner membrane</location>
        <topology evidence="2">Multi-pass membrane protein</topology>
    </subcellularLocation>
</comment>
<evidence type="ECO:0000256" key="8">
    <source>
        <dbReference type="ARBA" id="ARBA00022692"/>
    </source>
</evidence>
<dbReference type="Pfam" id="PF08447">
    <property type="entry name" value="PAS_3"/>
    <property type="match status" value="3"/>
</dbReference>
<dbReference type="GO" id="GO:0005886">
    <property type="term" value="C:plasma membrane"/>
    <property type="evidence" value="ECO:0007669"/>
    <property type="project" value="UniProtKB-SubCell"/>
</dbReference>
<protein>
    <recommendedName>
        <fullName evidence="3">histidine kinase</fullName>
        <ecNumber evidence="3">2.7.13.3</ecNumber>
    </recommendedName>
</protein>
<feature type="domain" description="PAC" evidence="16">
    <location>
        <begin position="446"/>
        <end position="498"/>
    </location>
</feature>
<keyword evidence="9" id="KW-0677">Repeat</keyword>
<evidence type="ECO:0000256" key="11">
    <source>
        <dbReference type="ARBA" id="ARBA00022777"/>
    </source>
</evidence>
<dbReference type="InterPro" id="IPR001610">
    <property type="entry name" value="PAC"/>
</dbReference>
<feature type="domain" description="PAC" evidence="16">
    <location>
        <begin position="192"/>
        <end position="243"/>
    </location>
</feature>
<dbReference type="PROSITE" id="PS50113">
    <property type="entry name" value="PAC"/>
    <property type="match status" value="4"/>
</dbReference>
<dbReference type="RefSeq" id="WP_092980830.1">
    <property type="nucleotide sequence ID" value="NZ_FOYQ01000001.1"/>
</dbReference>
<dbReference type="EC" id="2.7.13.3" evidence="3"/>
<feature type="domain" description="PAS" evidence="15">
    <location>
        <begin position="372"/>
        <end position="442"/>
    </location>
</feature>
<dbReference type="InterPro" id="IPR004358">
    <property type="entry name" value="Sig_transdc_His_kin-like_C"/>
</dbReference>
<dbReference type="SMART" id="SM00091">
    <property type="entry name" value="PAS"/>
    <property type="match status" value="3"/>
</dbReference>
<dbReference type="SUPFAM" id="SSF55785">
    <property type="entry name" value="PYP-like sensor domain (PAS domain)"/>
    <property type="match status" value="4"/>
</dbReference>
<dbReference type="InterPro" id="IPR013655">
    <property type="entry name" value="PAS_fold_3"/>
</dbReference>
<reference evidence="17 18" key="1">
    <citation type="submission" date="2016-10" db="EMBL/GenBank/DDBJ databases">
        <authorList>
            <person name="de Groot N.N."/>
        </authorList>
    </citation>
    <scope>NUCLEOTIDE SEQUENCE [LARGE SCALE GENOMIC DNA]</scope>
    <source>
        <strain evidence="17 18">DSM 21019</strain>
    </source>
</reference>
<dbReference type="STRING" id="400055.SAMN04490243_0777"/>
<keyword evidence="13" id="KW-0472">Membrane</keyword>
<evidence type="ECO:0000259" key="16">
    <source>
        <dbReference type="PROSITE" id="PS50113"/>
    </source>
</evidence>
<dbReference type="EMBL" id="FOYQ01000001">
    <property type="protein sequence ID" value="SFR34090.1"/>
    <property type="molecule type" value="Genomic_DNA"/>
</dbReference>
<name>A0A1I6FVZ4_9FLAO</name>
<evidence type="ECO:0000259" key="15">
    <source>
        <dbReference type="PROSITE" id="PS50112"/>
    </source>
</evidence>
<evidence type="ECO:0000259" key="14">
    <source>
        <dbReference type="PROSITE" id="PS50109"/>
    </source>
</evidence>
<feature type="domain" description="PAS" evidence="15">
    <location>
        <begin position="244"/>
        <end position="316"/>
    </location>
</feature>
<evidence type="ECO:0000256" key="10">
    <source>
        <dbReference type="ARBA" id="ARBA00022741"/>
    </source>
</evidence>
<dbReference type="Gene3D" id="2.10.70.100">
    <property type="match status" value="2"/>
</dbReference>
<dbReference type="PANTHER" id="PTHR43304:SF1">
    <property type="entry name" value="PAC DOMAIN-CONTAINING PROTEIN"/>
    <property type="match status" value="1"/>
</dbReference>
<evidence type="ECO:0000256" key="3">
    <source>
        <dbReference type="ARBA" id="ARBA00012438"/>
    </source>
</evidence>
<evidence type="ECO:0000256" key="9">
    <source>
        <dbReference type="ARBA" id="ARBA00022737"/>
    </source>
</evidence>
<keyword evidence="6" id="KW-0597">Phosphoprotein</keyword>
<evidence type="ECO:0000256" key="12">
    <source>
        <dbReference type="ARBA" id="ARBA00022989"/>
    </source>
</evidence>
<feature type="domain" description="PAC" evidence="16">
    <location>
        <begin position="319"/>
        <end position="371"/>
    </location>
</feature>
<dbReference type="SMART" id="SM00086">
    <property type="entry name" value="PAC"/>
    <property type="match status" value="4"/>
</dbReference>
<dbReference type="InterPro" id="IPR000014">
    <property type="entry name" value="PAS"/>
</dbReference>
<evidence type="ECO:0000256" key="4">
    <source>
        <dbReference type="ARBA" id="ARBA00022475"/>
    </source>
</evidence>
<dbReference type="InterPro" id="IPR005467">
    <property type="entry name" value="His_kinase_dom"/>
</dbReference>
<keyword evidence="12" id="KW-1133">Transmembrane helix</keyword>
<dbReference type="PANTHER" id="PTHR43304">
    <property type="entry name" value="PHYTOCHROME-LIKE PROTEIN CPH1"/>
    <property type="match status" value="1"/>
</dbReference>
<dbReference type="CDD" id="cd00130">
    <property type="entry name" value="PAS"/>
    <property type="match status" value="3"/>
</dbReference>
<keyword evidence="5" id="KW-0997">Cell inner membrane</keyword>
<dbReference type="Proteomes" id="UP000199534">
    <property type="component" value="Unassembled WGS sequence"/>
</dbReference>